<dbReference type="AlphaFoldDB" id="A0A3N8QEB2"/>
<reference evidence="1 2" key="1">
    <citation type="submission" date="2018-08" db="EMBL/GenBank/DDBJ databases">
        <title>Comparative analysis of Burkholderia isolates from Puerto Rico.</title>
        <authorList>
            <person name="Hall C."/>
            <person name="Sahl J."/>
            <person name="Wagner D."/>
        </authorList>
    </citation>
    <scope>NUCLEOTIDE SEQUENCE [LARGE SCALE GENOMIC DNA]</scope>
    <source>
        <strain evidence="1 2">Bp9001</strain>
    </source>
</reference>
<organism evidence="1 2">
    <name type="scientific">Burkholderia contaminans</name>
    <dbReference type="NCBI Taxonomy" id="488447"/>
    <lineage>
        <taxon>Bacteria</taxon>
        <taxon>Pseudomonadati</taxon>
        <taxon>Pseudomonadota</taxon>
        <taxon>Betaproteobacteria</taxon>
        <taxon>Burkholderiales</taxon>
        <taxon>Burkholderiaceae</taxon>
        <taxon>Burkholderia</taxon>
        <taxon>Burkholderia cepacia complex</taxon>
    </lineage>
</organism>
<dbReference type="Proteomes" id="UP000269271">
    <property type="component" value="Unassembled WGS sequence"/>
</dbReference>
<gene>
    <name evidence="1" type="ORF">DF037_28870</name>
</gene>
<dbReference type="EMBL" id="QTQX01000022">
    <property type="protein sequence ID" value="RQT22122.1"/>
    <property type="molecule type" value="Genomic_DNA"/>
</dbReference>
<name>A0A3N8QEB2_9BURK</name>
<comment type="caution">
    <text evidence="1">The sequence shown here is derived from an EMBL/GenBank/DDBJ whole genome shotgun (WGS) entry which is preliminary data.</text>
</comment>
<sequence length="93" mass="10713">MKRVNRFAEYEGWKIEASPTILAKQRLFVSGAIVSRGDERFVFTDLGNRVYRAQAYERGIEWARGWIDNNYKSKAHKPAYERRKTKDAGGGTA</sequence>
<proteinExistence type="predicted"/>
<evidence type="ECO:0000313" key="2">
    <source>
        <dbReference type="Proteomes" id="UP000269271"/>
    </source>
</evidence>
<dbReference type="RefSeq" id="WP_124619301.1">
    <property type="nucleotide sequence ID" value="NZ_QTQX01000022.1"/>
</dbReference>
<evidence type="ECO:0000313" key="1">
    <source>
        <dbReference type="EMBL" id="RQT22122.1"/>
    </source>
</evidence>
<accession>A0A3N8QEB2</accession>
<protein>
    <submittedName>
        <fullName evidence="1">Uncharacterized protein</fullName>
    </submittedName>
</protein>